<proteinExistence type="predicted"/>
<keyword evidence="1" id="KW-0732">Signal</keyword>
<dbReference type="CDD" id="cd00037">
    <property type="entry name" value="CLECT"/>
    <property type="match status" value="1"/>
</dbReference>
<reference evidence="4" key="1">
    <citation type="submission" date="2017-01" db="EMBL/GenBank/DDBJ databases">
        <title>Comparative genomics of anhydrobiosis in the tardigrade Hypsibius dujardini.</title>
        <authorList>
            <person name="Yoshida Y."/>
            <person name="Koutsovoulos G."/>
            <person name="Laetsch D."/>
            <person name="Stevens L."/>
            <person name="Kumar S."/>
            <person name="Horikawa D."/>
            <person name="Ishino K."/>
            <person name="Komine S."/>
            <person name="Tomita M."/>
            <person name="Blaxter M."/>
            <person name="Arakawa K."/>
        </authorList>
    </citation>
    <scope>NUCLEOTIDE SEQUENCE [LARGE SCALE GENOMIC DNA]</scope>
    <source>
        <strain evidence="4">Z151</strain>
    </source>
</reference>
<dbReference type="EMBL" id="MTYJ01000014">
    <property type="protein sequence ID" value="OQV22961.1"/>
    <property type="molecule type" value="Genomic_DNA"/>
</dbReference>
<dbReference type="AlphaFoldDB" id="A0A1W0X6Q2"/>
<feature type="domain" description="C-type lectin" evidence="2">
    <location>
        <begin position="35"/>
        <end position="129"/>
    </location>
</feature>
<evidence type="ECO:0000313" key="4">
    <source>
        <dbReference type="Proteomes" id="UP000192578"/>
    </source>
</evidence>
<evidence type="ECO:0000256" key="1">
    <source>
        <dbReference type="SAM" id="SignalP"/>
    </source>
</evidence>
<dbReference type="Proteomes" id="UP000192578">
    <property type="component" value="Unassembled WGS sequence"/>
</dbReference>
<dbReference type="InterPro" id="IPR001304">
    <property type="entry name" value="C-type_lectin-like"/>
</dbReference>
<evidence type="ECO:0000259" key="2">
    <source>
        <dbReference type="PROSITE" id="PS50041"/>
    </source>
</evidence>
<protein>
    <recommendedName>
        <fullName evidence="2">C-type lectin domain-containing protein</fullName>
    </recommendedName>
</protein>
<name>A0A1W0X6Q2_HYPEX</name>
<dbReference type="PANTHER" id="PTHR45710:SF26">
    <property type="entry name" value="RH26557P"/>
    <property type="match status" value="1"/>
</dbReference>
<feature type="signal peptide" evidence="1">
    <location>
        <begin position="1"/>
        <end position="22"/>
    </location>
</feature>
<keyword evidence="4" id="KW-1185">Reference proteome</keyword>
<feature type="chain" id="PRO_5013026280" description="C-type lectin domain-containing protein" evidence="1">
    <location>
        <begin position="23"/>
        <end position="155"/>
    </location>
</feature>
<dbReference type="Gene3D" id="3.10.100.10">
    <property type="entry name" value="Mannose-Binding Protein A, subunit A"/>
    <property type="match status" value="1"/>
</dbReference>
<comment type="caution">
    <text evidence="3">The sequence shown here is derived from an EMBL/GenBank/DDBJ whole genome shotgun (WGS) entry which is preliminary data.</text>
</comment>
<dbReference type="InterPro" id="IPR016186">
    <property type="entry name" value="C-type_lectin-like/link_sf"/>
</dbReference>
<dbReference type="InterPro" id="IPR016187">
    <property type="entry name" value="CTDL_fold"/>
</dbReference>
<dbReference type="Pfam" id="PF00059">
    <property type="entry name" value="Lectin_C"/>
    <property type="match status" value="1"/>
</dbReference>
<dbReference type="PANTHER" id="PTHR45710">
    <property type="entry name" value="C-TYPE LECTIN DOMAIN-CONTAINING PROTEIN 180"/>
    <property type="match status" value="1"/>
</dbReference>
<dbReference type="InterPro" id="IPR050828">
    <property type="entry name" value="C-type_lectin/matrix_domain"/>
</dbReference>
<sequence length="155" mass="17246">MVSESGALTAWLLPTLGSVSVAIRCPSPDWYYRRATNKCYFVQGNQAQAVNPTRDAANLMTWNEAITECQVRGGEIITVSSEEELEWIRAKLNKGEHYWTGLTYETMRWEWFNGGISMYACEEEKPSLCEGSLSSVNTTSPGTIIIPHAAEGCDL</sequence>
<dbReference type="SMART" id="SM00034">
    <property type="entry name" value="CLECT"/>
    <property type="match status" value="1"/>
</dbReference>
<dbReference type="OrthoDB" id="8935730at2759"/>
<accession>A0A1W0X6Q2</accession>
<organism evidence="3 4">
    <name type="scientific">Hypsibius exemplaris</name>
    <name type="common">Freshwater tardigrade</name>
    <dbReference type="NCBI Taxonomy" id="2072580"/>
    <lineage>
        <taxon>Eukaryota</taxon>
        <taxon>Metazoa</taxon>
        <taxon>Ecdysozoa</taxon>
        <taxon>Tardigrada</taxon>
        <taxon>Eutardigrada</taxon>
        <taxon>Parachela</taxon>
        <taxon>Hypsibioidea</taxon>
        <taxon>Hypsibiidae</taxon>
        <taxon>Hypsibius</taxon>
    </lineage>
</organism>
<dbReference type="PROSITE" id="PS50041">
    <property type="entry name" value="C_TYPE_LECTIN_2"/>
    <property type="match status" value="1"/>
</dbReference>
<dbReference type="SUPFAM" id="SSF56436">
    <property type="entry name" value="C-type lectin-like"/>
    <property type="match status" value="1"/>
</dbReference>
<evidence type="ECO:0000313" key="3">
    <source>
        <dbReference type="EMBL" id="OQV22961.1"/>
    </source>
</evidence>
<gene>
    <name evidence="3" type="ORF">BV898_03012</name>
</gene>